<gene>
    <name evidence="1" type="ORF">LQ567_11915</name>
</gene>
<proteinExistence type="predicted"/>
<keyword evidence="2" id="KW-1185">Reference proteome</keyword>
<dbReference type="EMBL" id="JAJNEC010000005">
    <property type="protein sequence ID" value="MCD2423472.1"/>
    <property type="molecule type" value="Genomic_DNA"/>
</dbReference>
<organism evidence="1 2">
    <name type="scientific">Niabella pedocola</name>
    <dbReference type="NCBI Taxonomy" id="1752077"/>
    <lineage>
        <taxon>Bacteria</taxon>
        <taxon>Pseudomonadati</taxon>
        <taxon>Bacteroidota</taxon>
        <taxon>Chitinophagia</taxon>
        <taxon>Chitinophagales</taxon>
        <taxon>Chitinophagaceae</taxon>
        <taxon>Niabella</taxon>
    </lineage>
</organism>
<evidence type="ECO:0000313" key="1">
    <source>
        <dbReference type="EMBL" id="MCD2423472.1"/>
    </source>
</evidence>
<protein>
    <submittedName>
        <fullName evidence="1">Type VI secretion system contractile sheath small subunit</fullName>
    </submittedName>
</protein>
<comment type="caution">
    <text evidence="1">The sequence shown here is derived from an EMBL/GenBank/DDBJ whole genome shotgun (WGS) entry which is preliminary data.</text>
</comment>
<evidence type="ECO:0000313" key="2">
    <source>
        <dbReference type="Proteomes" id="UP001199816"/>
    </source>
</evidence>
<sequence length="149" mass="16640">MTDELDEGRFSNRQQPTETVADIAPNRTLIAGLLTDQAPLKPIAVYGLQNLEMVFAHYQPEITVALENTEGGHIRETLRFRKLGDFEPDQIGNESKLLRHSLFQAAAYLKAARMATSNTALRQVLASGEKRSDMHAAIKKMIAILEQHL</sequence>
<reference evidence="1 2" key="1">
    <citation type="submission" date="2021-11" db="EMBL/GenBank/DDBJ databases">
        <title>Genomic of Niabella pedocola.</title>
        <authorList>
            <person name="Wu T."/>
        </authorList>
    </citation>
    <scope>NUCLEOTIDE SEQUENCE [LARGE SCALE GENOMIC DNA]</scope>
    <source>
        <strain evidence="1 2">JCM 31011</strain>
    </source>
</reference>
<name>A0ABS8PQW1_9BACT</name>
<dbReference type="Proteomes" id="UP001199816">
    <property type="component" value="Unassembled WGS sequence"/>
</dbReference>
<dbReference type="RefSeq" id="WP_231004735.1">
    <property type="nucleotide sequence ID" value="NZ_JAJNEC010000005.1"/>
</dbReference>
<accession>A0ABS8PQW1</accession>